<dbReference type="Pfam" id="PF11790">
    <property type="entry name" value="Glyco_hydro_cc"/>
    <property type="match status" value="1"/>
</dbReference>
<evidence type="ECO:0000313" key="2">
    <source>
        <dbReference type="EMBL" id="KPA37265.1"/>
    </source>
</evidence>
<dbReference type="GO" id="GO:0071966">
    <property type="term" value="P:fungal-type cell wall polysaccharide metabolic process"/>
    <property type="evidence" value="ECO:0007669"/>
    <property type="project" value="TreeGrafter"/>
</dbReference>
<accession>A0A0N0DBU1</accession>
<reference evidence="2 3" key="1">
    <citation type="submission" date="2015-04" db="EMBL/GenBank/DDBJ databases">
        <title>The draft genome sequence of Fusarium langsethiae, a T-2/HT-2 mycotoxin producer.</title>
        <authorList>
            <person name="Lysoe E."/>
            <person name="Divon H.H."/>
            <person name="Terzi V."/>
            <person name="Orru L."/>
            <person name="Lamontanara A."/>
            <person name="Kolseth A.-K."/>
            <person name="Frandsen R.J."/>
            <person name="Nielsen K."/>
            <person name="Thrane U."/>
        </authorList>
    </citation>
    <scope>NUCLEOTIDE SEQUENCE [LARGE SCALE GENOMIC DNA]</scope>
    <source>
        <strain evidence="2 3">Fl201059</strain>
    </source>
</reference>
<dbReference type="Proteomes" id="UP000037904">
    <property type="component" value="Unassembled WGS sequence"/>
</dbReference>
<evidence type="ECO:0000313" key="3">
    <source>
        <dbReference type="Proteomes" id="UP000037904"/>
    </source>
</evidence>
<proteinExistence type="predicted"/>
<gene>
    <name evidence="2" type="ORF">FLAG1_09922</name>
</gene>
<protein>
    <recommendedName>
        <fullName evidence="1">Asl1-like glycosyl hydrolase catalytic domain-containing protein</fullName>
    </recommendedName>
</protein>
<name>A0A0N0DBU1_FUSLA</name>
<dbReference type="InterPro" id="IPR017853">
    <property type="entry name" value="GH"/>
</dbReference>
<keyword evidence="3" id="KW-1185">Reference proteome</keyword>
<sequence length="301" mass="32821">MPIHTTRDKSSLTAQTVVSKIRALVQIRTLAIADLATALGTPTHESAISARAAPFVPGGKKAGSAGGNAVPFWKEHLGWWYDWTPKPSSVPGVVSVPMLWGSGRHGTQDSKRFSEFGKMKGTPQYLLGFNEPDCSGKDSAHIGVAEGVDLWNRLIAPKGQQGALLGSPAMCVQMDEKWLKKFNNAGLSKSWDFTAIHIYKPDVASVQADIDHYWNTYGKPIWVTEFGCVYDQNGFTPCSDQGQINKWINDAVDLFEKNEHVAAYAYTDGGSLGKAWLPTTNGGKKLSESGRTYLSAISKYH</sequence>
<dbReference type="InterPro" id="IPR053183">
    <property type="entry name" value="ASL1"/>
</dbReference>
<dbReference type="PANTHER" id="PTHR34154:SF14">
    <property type="entry name" value="ASL1-LIKE GLYCOSYL HYDROLASE CATALYTIC DOMAIN-CONTAINING PROTEIN"/>
    <property type="match status" value="1"/>
</dbReference>
<dbReference type="SUPFAM" id="SSF51445">
    <property type="entry name" value="(Trans)glycosidases"/>
    <property type="match status" value="1"/>
</dbReference>
<dbReference type="EMBL" id="JXCE01000446">
    <property type="protein sequence ID" value="KPA37265.1"/>
    <property type="molecule type" value="Genomic_DNA"/>
</dbReference>
<dbReference type="InterPro" id="IPR024655">
    <property type="entry name" value="Asl1_glyco_hydro_catalytic"/>
</dbReference>
<evidence type="ECO:0000259" key="1">
    <source>
        <dbReference type="Pfam" id="PF11790"/>
    </source>
</evidence>
<dbReference type="AlphaFoldDB" id="A0A0N0DBU1"/>
<feature type="domain" description="Asl1-like glycosyl hydrolase catalytic" evidence="1">
    <location>
        <begin position="74"/>
        <end position="293"/>
    </location>
</feature>
<dbReference type="PANTHER" id="PTHR34154">
    <property type="entry name" value="ALKALI-SENSITIVE LINKAGE PROTEIN 1"/>
    <property type="match status" value="1"/>
</dbReference>
<dbReference type="GO" id="GO:0009277">
    <property type="term" value="C:fungal-type cell wall"/>
    <property type="evidence" value="ECO:0007669"/>
    <property type="project" value="TreeGrafter"/>
</dbReference>
<comment type="caution">
    <text evidence="2">The sequence shown here is derived from an EMBL/GenBank/DDBJ whole genome shotgun (WGS) entry which is preliminary data.</text>
</comment>
<organism evidence="2 3">
    <name type="scientific">Fusarium langsethiae</name>
    <dbReference type="NCBI Taxonomy" id="179993"/>
    <lineage>
        <taxon>Eukaryota</taxon>
        <taxon>Fungi</taxon>
        <taxon>Dikarya</taxon>
        <taxon>Ascomycota</taxon>
        <taxon>Pezizomycotina</taxon>
        <taxon>Sordariomycetes</taxon>
        <taxon>Hypocreomycetidae</taxon>
        <taxon>Hypocreales</taxon>
        <taxon>Nectriaceae</taxon>
        <taxon>Fusarium</taxon>
    </lineage>
</organism>
<dbReference type="Gene3D" id="3.20.20.80">
    <property type="entry name" value="Glycosidases"/>
    <property type="match status" value="1"/>
</dbReference>